<dbReference type="GO" id="GO:1902600">
    <property type="term" value="P:proton transmembrane transport"/>
    <property type="evidence" value="ECO:0007669"/>
    <property type="project" value="InterPro"/>
</dbReference>
<evidence type="ECO:0000256" key="9">
    <source>
        <dbReference type="SAM" id="MobiDB-lite"/>
    </source>
</evidence>
<reference evidence="12" key="1">
    <citation type="submission" date="2022-01" db="EMBL/GenBank/DDBJ databases">
        <title>Genome-Based Taxonomic Classification of the Phylum Actinobacteria.</title>
        <authorList>
            <person name="Gao Y."/>
        </authorList>
    </citation>
    <scope>NUCLEOTIDE SEQUENCE</scope>
    <source>
        <strain evidence="12">KLBMP 8922</strain>
    </source>
</reference>
<evidence type="ECO:0000256" key="1">
    <source>
        <dbReference type="ARBA" id="ARBA00004141"/>
    </source>
</evidence>
<dbReference type="Pfam" id="PF00999">
    <property type="entry name" value="Na_H_Exchanger"/>
    <property type="match status" value="1"/>
</dbReference>
<keyword evidence="3" id="KW-0813">Transport</keyword>
<feature type="transmembrane region" description="Helical" evidence="10">
    <location>
        <begin position="150"/>
        <end position="171"/>
    </location>
</feature>
<gene>
    <name evidence="12" type="ORF">LZ495_25565</name>
</gene>
<comment type="similarity">
    <text evidence="2">Belongs to the monovalent cation:proton antiporter 2 (CPA2) transporter (TC 2.A.37) family.</text>
</comment>
<feature type="transmembrane region" description="Helical" evidence="10">
    <location>
        <begin position="177"/>
        <end position="198"/>
    </location>
</feature>
<evidence type="ECO:0000256" key="8">
    <source>
        <dbReference type="ARBA" id="ARBA00023136"/>
    </source>
</evidence>
<evidence type="ECO:0000256" key="3">
    <source>
        <dbReference type="ARBA" id="ARBA00022448"/>
    </source>
</evidence>
<keyword evidence="8 10" id="KW-0472">Membrane</keyword>
<feature type="transmembrane region" description="Helical" evidence="10">
    <location>
        <begin position="219"/>
        <end position="236"/>
    </location>
</feature>
<feature type="transmembrane region" description="Helical" evidence="10">
    <location>
        <begin position="338"/>
        <end position="357"/>
    </location>
</feature>
<feature type="compositionally biased region" description="Acidic residues" evidence="9">
    <location>
        <begin position="400"/>
        <end position="410"/>
    </location>
</feature>
<dbReference type="GO" id="GO:0016020">
    <property type="term" value="C:membrane"/>
    <property type="evidence" value="ECO:0007669"/>
    <property type="project" value="UniProtKB-SubCell"/>
</dbReference>
<dbReference type="Proteomes" id="UP001165378">
    <property type="component" value="Unassembled WGS sequence"/>
</dbReference>
<feature type="transmembrane region" description="Helical" evidence="10">
    <location>
        <begin position="302"/>
        <end position="326"/>
    </location>
</feature>
<keyword evidence="5 10" id="KW-0812">Transmembrane</keyword>
<evidence type="ECO:0000313" key="12">
    <source>
        <dbReference type="EMBL" id="MCF2530568.1"/>
    </source>
</evidence>
<dbReference type="InterPro" id="IPR038770">
    <property type="entry name" value="Na+/solute_symporter_sf"/>
</dbReference>
<feature type="transmembrane region" description="Helical" evidence="10">
    <location>
        <begin position="91"/>
        <end position="112"/>
    </location>
</feature>
<evidence type="ECO:0000256" key="4">
    <source>
        <dbReference type="ARBA" id="ARBA00022449"/>
    </source>
</evidence>
<evidence type="ECO:0000256" key="7">
    <source>
        <dbReference type="ARBA" id="ARBA00023065"/>
    </source>
</evidence>
<keyword evidence="4" id="KW-0050">Antiport</keyword>
<feature type="transmembrane region" description="Helical" evidence="10">
    <location>
        <begin position="32"/>
        <end position="51"/>
    </location>
</feature>
<proteinExistence type="inferred from homology"/>
<evidence type="ECO:0000256" key="2">
    <source>
        <dbReference type="ARBA" id="ARBA00005551"/>
    </source>
</evidence>
<dbReference type="EMBL" id="JAKFHA010000017">
    <property type="protein sequence ID" value="MCF2530568.1"/>
    <property type="molecule type" value="Genomic_DNA"/>
</dbReference>
<dbReference type="GO" id="GO:0015297">
    <property type="term" value="F:antiporter activity"/>
    <property type="evidence" value="ECO:0007669"/>
    <property type="project" value="UniProtKB-KW"/>
</dbReference>
<organism evidence="12 13">
    <name type="scientific">Yinghuangia soli</name>
    <dbReference type="NCBI Taxonomy" id="2908204"/>
    <lineage>
        <taxon>Bacteria</taxon>
        <taxon>Bacillati</taxon>
        <taxon>Actinomycetota</taxon>
        <taxon>Actinomycetes</taxon>
        <taxon>Kitasatosporales</taxon>
        <taxon>Streptomycetaceae</taxon>
        <taxon>Yinghuangia</taxon>
    </lineage>
</organism>
<dbReference type="RefSeq" id="WP_235055236.1">
    <property type="nucleotide sequence ID" value="NZ_JAKFHA010000017.1"/>
</dbReference>
<comment type="subcellular location">
    <subcellularLocation>
        <location evidence="1">Membrane</location>
        <topology evidence="1">Multi-pass membrane protein</topology>
    </subcellularLocation>
</comment>
<comment type="caution">
    <text evidence="12">The sequence shown here is derived from an EMBL/GenBank/DDBJ whole genome shotgun (WGS) entry which is preliminary data.</text>
</comment>
<name>A0AA41Q2X7_9ACTN</name>
<evidence type="ECO:0000256" key="6">
    <source>
        <dbReference type="ARBA" id="ARBA00022989"/>
    </source>
</evidence>
<dbReference type="Gene3D" id="1.20.1530.20">
    <property type="match status" value="1"/>
</dbReference>
<protein>
    <submittedName>
        <fullName evidence="12">Cation:proton antiporter</fullName>
    </submittedName>
</protein>
<evidence type="ECO:0000313" key="13">
    <source>
        <dbReference type="Proteomes" id="UP001165378"/>
    </source>
</evidence>
<evidence type="ECO:0000256" key="10">
    <source>
        <dbReference type="SAM" id="Phobius"/>
    </source>
</evidence>
<keyword evidence="6 10" id="KW-1133">Transmembrane helix</keyword>
<feature type="region of interest" description="Disordered" evidence="9">
    <location>
        <begin position="394"/>
        <end position="416"/>
    </location>
</feature>
<accession>A0AA41Q2X7</accession>
<sequence length="416" mass="43197">MSDTADLVVVVVLVALAPMATAACARWIPVPTVVVEILLGVLAGPALLGWIGRNGDIVNDLSEFGLVMLMFLAGYEIDVPRIKGRPLTSAAVGWGASLVLGLGAGLLMTVAVGGETMAGVAIGLALTTTALGTILPIVRDAGLLPTPLGANIMAIGTVGEFAPIVAIALLLSGRHPGATVAALAVFAILAAVALLLAVRPNPRWLDRLVVKTLHSSGQLAVRLAMVIMVLLVWFADELELDNLMGAFTAGLVLRLSLWHAPGDLVETISAKLDGIGFGFFIPIFFVMSGVKFDLDALLDKPGLLALIPLFLVLFLLVRGLPTFVLAGRGEVAGRRRELALFASTALPLVVVITNIAVENGYLSSGKAAALVGAGMISVMAFPQLALRTAGDATGTRAEEFDGEPPGENEDEVLKDR</sequence>
<keyword evidence="7" id="KW-0406">Ion transport</keyword>
<keyword evidence="13" id="KW-1185">Reference proteome</keyword>
<feature type="transmembrane region" description="Helical" evidence="10">
    <location>
        <begin position="369"/>
        <end position="386"/>
    </location>
</feature>
<dbReference type="InterPro" id="IPR006153">
    <property type="entry name" value="Cation/H_exchanger_TM"/>
</dbReference>
<dbReference type="PANTHER" id="PTHR43562:SF1">
    <property type="entry name" value="NA(+)_H(+) ANTIPORTER YJBQ-RELATED"/>
    <property type="match status" value="1"/>
</dbReference>
<feature type="domain" description="Cation/H+ exchanger transmembrane" evidence="11">
    <location>
        <begin position="15"/>
        <end position="379"/>
    </location>
</feature>
<dbReference type="PANTHER" id="PTHR43562">
    <property type="entry name" value="NAPA-TYPE SODIUM/HYDROGEN ANTIPORTER"/>
    <property type="match status" value="1"/>
</dbReference>
<evidence type="ECO:0000256" key="5">
    <source>
        <dbReference type="ARBA" id="ARBA00022692"/>
    </source>
</evidence>
<evidence type="ECO:0000259" key="11">
    <source>
        <dbReference type="Pfam" id="PF00999"/>
    </source>
</evidence>
<feature type="transmembrane region" description="Helical" evidence="10">
    <location>
        <begin position="118"/>
        <end position="138"/>
    </location>
</feature>
<dbReference type="AlphaFoldDB" id="A0AA41Q2X7"/>